<sequence length="272" mass="30257">MTETDVVTDVVTGTDDATSPGDARADAFIAPVAMEDDPAELFAGDTGTLDADVRRVLVRLLQRRFLLAERHPAQWRTLLAHQQLVESRLHDLFVHLVVDHERGIAYKRQVRSAELDVPVLLRDEPYTRAETLVLVHLRTVFQRERGAGETSARVDVEELEATALTYFDADDTNVAAHQREIRTAIARLAKEGVIEEESEGRYRVTPLVEVVLSNERLVELREWLRTRHEAPAPAGAGDDGTTDADAPSDDEDDETQDDDAQDGADDDEETAP</sequence>
<dbReference type="Proteomes" id="UP000000849">
    <property type="component" value="Chromosome"/>
</dbReference>
<organism evidence="2 3">
    <name type="scientific">Cellulomonas flavigena (strain ATCC 482 / DSM 20109 / BCRC 11376 / JCM 18109 / NBRC 3775 / NCIMB 8073 / NRS 134)</name>
    <dbReference type="NCBI Taxonomy" id="446466"/>
    <lineage>
        <taxon>Bacteria</taxon>
        <taxon>Bacillati</taxon>
        <taxon>Actinomycetota</taxon>
        <taxon>Actinomycetes</taxon>
        <taxon>Micrococcales</taxon>
        <taxon>Cellulomonadaceae</taxon>
        <taxon>Cellulomonas</taxon>
    </lineage>
</organism>
<dbReference type="AlphaFoldDB" id="D5UFC8"/>
<name>D5UFC8_CELFN</name>
<dbReference type="OrthoDB" id="3725402at2"/>
<protein>
    <recommendedName>
        <fullName evidence="4">LigA</fullName>
    </recommendedName>
</protein>
<dbReference type="InterPro" id="IPR025449">
    <property type="entry name" value="JetB"/>
</dbReference>
<dbReference type="eggNOG" id="ENOG502Z8JM">
    <property type="taxonomic scope" value="Bacteria"/>
</dbReference>
<dbReference type="KEGG" id="cfl:Cfla_2030"/>
<evidence type="ECO:0000313" key="3">
    <source>
        <dbReference type="Proteomes" id="UP000000849"/>
    </source>
</evidence>
<evidence type="ECO:0008006" key="4">
    <source>
        <dbReference type="Google" id="ProtNLM"/>
    </source>
</evidence>
<gene>
    <name evidence="2" type="ordered locus">Cfla_2030</name>
</gene>
<dbReference type="EMBL" id="CP001964">
    <property type="protein sequence ID" value="ADG74925.1"/>
    <property type="molecule type" value="Genomic_DNA"/>
</dbReference>
<proteinExistence type="predicted"/>
<reference evidence="2 3" key="1">
    <citation type="journal article" date="2010" name="Stand. Genomic Sci.">
        <title>Complete genome sequence of Cellulomonas flavigena type strain (134).</title>
        <authorList>
            <person name="Abt B."/>
            <person name="Foster B."/>
            <person name="Lapidus A."/>
            <person name="Clum A."/>
            <person name="Sun H."/>
            <person name="Pukall R."/>
            <person name="Lucas S."/>
            <person name="Glavina Del Rio T."/>
            <person name="Nolan M."/>
            <person name="Tice H."/>
            <person name="Cheng J.F."/>
            <person name="Pitluck S."/>
            <person name="Liolios K."/>
            <person name="Ivanova N."/>
            <person name="Mavromatis K."/>
            <person name="Ovchinnikova G."/>
            <person name="Pati A."/>
            <person name="Goodwin L."/>
            <person name="Chen A."/>
            <person name="Palaniappan K."/>
            <person name="Land M."/>
            <person name="Hauser L."/>
            <person name="Chang Y.J."/>
            <person name="Jeffries C.D."/>
            <person name="Rohde M."/>
            <person name="Goker M."/>
            <person name="Woyke T."/>
            <person name="Bristow J."/>
            <person name="Eisen J.A."/>
            <person name="Markowitz V."/>
            <person name="Hugenholtz P."/>
            <person name="Kyrpides N.C."/>
            <person name="Klenk H.P."/>
        </authorList>
    </citation>
    <scope>NUCLEOTIDE SEQUENCE [LARGE SCALE GENOMIC DNA]</scope>
    <source>
        <strain evidence="3">ATCC 482 / DSM 20109 / BCRC 11376 / JCM 18109 / NBRC 3775 / NCIMB 8073 / NRS 134</strain>
    </source>
</reference>
<keyword evidence="3" id="KW-1185">Reference proteome</keyword>
<accession>D5UFC8</accession>
<dbReference type="HOGENOM" id="CLU_085940_1_0_11"/>
<evidence type="ECO:0000256" key="1">
    <source>
        <dbReference type="SAM" id="MobiDB-lite"/>
    </source>
</evidence>
<feature type="region of interest" description="Disordered" evidence="1">
    <location>
        <begin position="228"/>
        <end position="272"/>
    </location>
</feature>
<dbReference type="STRING" id="446466.Cfla_2030"/>
<feature type="compositionally biased region" description="Acidic residues" evidence="1">
    <location>
        <begin position="240"/>
        <end position="272"/>
    </location>
</feature>
<dbReference type="Pfam" id="PF13835">
    <property type="entry name" value="DUF4194"/>
    <property type="match status" value="1"/>
</dbReference>
<evidence type="ECO:0000313" key="2">
    <source>
        <dbReference type="EMBL" id="ADG74925.1"/>
    </source>
</evidence>